<dbReference type="Proteomes" id="UP000887578">
    <property type="component" value="Unplaced"/>
</dbReference>
<accession>A0A914Q1F7</accession>
<protein>
    <submittedName>
        <fullName evidence="3">Uncharacterized protein</fullName>
    </submittedName>
</protein>
<evidence type="ECO:0000313" key="3">
    <source>
        <dbReference type="WBParaSite" id="PDA_v2.g22652.t1"/>
    </source>
</evidence>
<dbReference type="WBParaSite" id="PDA_v2.g22652.t1">
    <property type="protein sequence ID" value="PDA_v2.g22652.t1"/>
    <property type="gene ID" value="PDA_v2.g22652"/>
</dbReference>
<evidence type="ECO:0000313" key="2">
    <source>
        <dbReference type="Proteomes" id="UP000887578"/>
    </source>
</evidence>
<dbReference type="AlphaFoldDB" id="A0A914Q1F7"/>
<feature type="chain" id="PRO_5038030919" evidence="1">
    <location>
        <begin position="21"/>
        <end position="122"/>
    </location>
</feature>
<name>A0A914Q1F7_9BILA</name>
<evidence type="ECO:0000256" key="1">
    <source>
        <dbReference type="SAM" id="SignalP"/>
    </source>
</evidence>
<proteinExistence type="predicted"/>
<sequence>MNSKLLLTLFLFGVVALIAAEEIQGASESNVEESSDATRSRQKRQYGYGYPMMGGYGGYGGYGMGMYRPYGMGYGMGMGYRPYGMMGGYGMGYRPYGMMGGYGMGYRPYGMMGMYRPFGMFG</sequence>
<reference evidence="3" key="1">
    <citation type="submission" date="2022-11" db="UniProtKB">
        <authorList>
            <consortium name="WormBaseParasite"/>
        </authorList>
    </citation>
    <scope>IDENTIFICATION</scope>
</reference>
<keyword evidence="2" id="KW-1185">Reference proteome</keyword>
<organism evidence="2 3">
    <name type="scientific">Panagrolaimus davidi</name>
    <dbReference type="NCBI Taxonomy" id="227884"/>
    <lineage>
        <taxon>Eukaryota</taxon>
        <taxon>Metazoa</taxon>
        <taxon>Ecdysozoa</taxon>
        <taxon>Nematoda</taxon>
        <taxon>Chromadorea</taxon>
        <taxon>Rhabditida</taxon>
        <taxon>Tylenchina</taxon>
        <taxon>Panagrolaimomorpha</taxon>
        <taxon>Panagrolaimoidea</taxon>
        <taxon>Panagrolaimidae</taxon>
        <taxon>Panagrolaimus</taxon>
    </lineage>
</organism>
<feature type="signal peptide" evidence="1">
    <location>
        <begin position="1"/>
        <end position="20"/>
    </location>
</feature>
<keyword evidence="1" id="KW-0732">Signal</keyword>